<dbReference type="Gene3D" id="3.10.129.10">
    <property type="entry name" value="Hotdog Thioesterase"/>
    <property type="match status" value="1"/>
</dbReference>
<dbReference type="Pfam" id="PF07977">
    <property type="entry name" value="FabA"/>
    <property type="match status" value="1"/>
</dbReference>
<keyword evidence="5 9" id="KW-0441">Lipid A biosynthesis</keyword>
<comment type="catalytic activity">
    <reaction evidence="9">
        <text>a (3R)-hydroxyacyl-[ACP] = a (2E)-enoyl-[ACP] + H2O</text>
        <dbReference type="Rhea" id="RHEA:13097"/>
        <dbReference type="Rhea" id="RHEA-COMP:9925"/>
        <dbReference type="Rhea" id="RHEA-COMP:9945"/>
        <dbReference type="ChEBI" id="CHEBI:15377"/>
        <dbReference type="ChEBI" id="CHEBI:78784"/>
        <dbReference type="ChEBI" id="CHEBI:78827"/>
        <dbReference type="EC" id="4.2.1.59"/>
    </reaction>
</comment>
<keyword evidence="6 9" id="KW-0443">Lipid metabolism</keyword>
<dbReference type="CDD" id="cd01288">
    <property type="entry name" value="FabZ"/>
    <property type="match status" value="1"/>
</dbReference>
<evidence type="ECO:0000313" key="10">
    <source>
        <dbReference type="EMBL" id="WGV16694.1"/>
    </source>
</evidence>
<dbReference type="RefSeq" id="WP_281467295.1">
    <property type="nucleotide sequence ID" value="NZ_CP124535.1"/>
</dbReference>
<evidence type="ECO:0000256" key="2">
    <source>
        <dbReference type="ARBA" id="ARBA00009174"/>
    </source>
</evidence>
<evidence type="ECO:0000256" key="4">
    <source>
        <dbReference type="ARBA" id="ARBA00022516"/>
    </source>
</evidence>
<evidence type="ECO:0000256" key="8">
    <source>
        <dbReference type="ARBA" id="ARBA00025049"/>
    </source>
</evidence>
<reference evidence="10 11" key="1">
    <citation type="submission" date="2023-04" db="EMBL/GenBank/DDBJ databases">
        <title>YMD61, complete Genome.</title>
        <authorList>
            <person name="Zhang J."/>
        </authorList>
    </citation>
    <scope>NUCLEOTIDE SEQUENCE [LARGE SCALE GENOMIC DNA]</scope>
    <source>
        <strain evidence="10 11">YMD61</strain>
    </source>
</reference>
<dbReference type="HAMAP" id="MF_00406">
    <property type="entry name" value="FabZ"/>
    <property type="match status" value="1"/>
</dbReference>
<evidence type="ECO:0000256" key="6">
    <source>
        <dbReference type="ARBA" id="ARBA00023098"/>
    </source>
</evidence>
<dbReference type="InterPro" id="IPR010084">
    <property type="entry name" value="FabZ"/>
</dbReference>
<organism evidence="10 11">
    <name type="scientific">Fuscovulum ytuae</name>
    <dbReference type="NCBI Taxonomy" id="3042299"/>
    <lineage>
        <taxon>Bacteria</taxon>
        <taxon>Pseudomonadati</taxon>
        <taxon>Pseudomonadota</taxon>
        <taxon>Alphaproteobacteria</taxon>
        <taxon>Rhodobacterales</taxon>
        <taxon>Paracoccaceae</taxon>
        <taxon>Fuscovulum</taxon>
    </lineage>
</organism>
<evidence type="ECO:0000256" key="1">
    <source>
        <dbReference type="ARBA" id="ARBA00004496"/>
    </source>
</evidence>
<dbReference type="SUPFAM" id="SSF54637">
    <property type="entry name" value="Thioesterase/thiol ester dehydrase-isomerase"/>
    <property type="match status" value="1"/>
</dbReference>
<keyword evidence="3 9" id="KW-0963">Cytoplasm</keyword>
<keyword evidence="4 9" id="KW-0444">Lipid biosynthesis</keyword>
<dbReference type="PANTHER" id="PTHR30272:SF1">
    <property type="entry name" value="3-HYDROXYACYL-[ACYL-CARRIER-PROTEIN] DEHYDRATASE"/>
    <property type="match status" value="1"/>
</dbReference>
<sequence length="157" mass="17205">MTEATGDRAVTSADLDLIQRIIPHRYPFLLVDKVRDIVINESCVGIKNVTANEPQFTGHFPGMPIFPGVMIIEAMAQTSGILVGLSMDLVDKQAKVFFMGVDGVKFRRKVVPGDVLELHVKALRGGGRVWKFEGRAIVDGELACEATFMAMFDVPKA</sequence>
<comment type="similarity">
    <text evidence="2 9">Belongs to the thioester dehydratase family. FabZ subfamily.</text>
</comment>
<dbReference type="NCBIfam" id="NF000582">
    <property type="entry name" value="PRK00006.1"/>
    <property type="match status" value="1"/>
</dbReference>
<comment type="subcellular location">
    <subcellularLocation>
        <location evidence="1 9">Cytoplasm</location>
    </subcellularLocation>
</comment>
<dbReference type="PANTHER" id="PTHR30272">
    <property type="entry name" value="3-HYDROXYACYL-[ACYL-CARRIER-PROTEIN] DEHYDRATASE"/>
    <property type="match status" value="1"/>
</dbReference>
<evidence type="ECO:0000313" key="11">
    <source>
        <dbReference type="Proteomes" id="UP001230978"/>
    </source>
</evidence>
<name>A0ABY8Q770_9RHOB</name>
<proteinExistence type="inferred from homology"/>
<gene>
    <name evidence="9 10" type="primary">fabZ</name>
    <name evidence="10" type="ORF">QF092_02435</name>
</gene>
<protein>
    <recommendedName>
        <fullName evidence="9">3-hydroxyacyl-[acyl-carrier-protein] dehydratase FabZ</fullName>
        <ecNumber evidence="9">4.2.1.59</ecNumber>
    </recommendedName>
    <alternativeName>
        <fullName evidence="9">(3R)-hydroxymyristoyl-[acyl-carrier-protein] dehydratase</fullName>
        <shortName evidence="9">(3R)-hydroxymyristoyl-ACP dehydrase</shortName>
    </alternativeName>
    <alternativeName>
        <fullName evidence="9">Beta-hydroxyacyl-ACP dehydratase</fullName>
    </alternativeName>
</protein>
<dbReference type="InterPro" id="IPR013114">
    <property type="entry name" value="FabA_FabZ"/>
</dbReference>
<keyword evidence="11" id="KW-1185">Reference proteome</keyword>
<keyword evidence="7 9" id="KW-0456">Lyase</keyword>
<evidence type="ECO:0000256" key="3">
    <source>
        <dbReference type="ARBA" id="ARBA00022490"/>
    </source>
</evidence>
<dbReference type="InterPro" id="IPR029069">
    <property type="entry name" value="HotDog_dom_sf"/>
</dbReference>
<dbReference type="EMBL" id="CP124535">
    <property type="protein sequence ID" value="WGV16694.1"/>
    <property type="molecule type" value="Genomic_DNA"/>
</dbReference>
<evidence type="ECO:0000256" key="7">
    <source>
        <dbReference type="ARBA" id="ARBA00023239"/>
    </source>
</evidence>
<comment type="function">
    <text evidence="8 9">Involved in unsaturated fatty acids biosynthesis. Catalyzes the dehydration of short chain beta-hydroxyacyl-ACPs and long chain saturated and unsaturated beta-hydroxyacyl-ACPs.</text>
</comment>
<dbReference type="GO" id="GO:0019171">
    <property type="term" value="F:(3R)-hydroxyacyl-[acyl-carrier-protein] dehydratase activity"/>
    <property type="evidence" value="ECO:0007669"/>
    <property type="project" value="UniProtKB-EC"/>
</dbReference>
<accession>A0ABY8Q770</accession>
<evidence type="ECO:0000256" key="5">
    <source>
        <dbReference type="ARBA" id="ARBA00022556"/>
    </source>
</evidence>
<dbReference type="NCBIfam" id="TIGR01750">
    <property type="entry name" value="fabZ"/>
    <property type="match status" value="1"/>
</dbReference>
<dbReference type="EC" id="4.2.1.59" evidence="9"/>
<feature type="active site" evidence="9">
    <location>
        <position position="59"/>
    </location>
</feature>
<dbReference type="Proteomes" id="UP001230978">
    <property type="component" value="Chromosome"/>
</dbReference>
<evidence type="ECO:0000256" key="9">
    <source>
        <dbReference type="HAMAP-Rule" id="MF_00406"/>
    </source>
</evidence>